<dbReference type="GO" id="GO:0004349">
    <property type="term" value="F:glutamate 5-kinase activity"/>
    <property type="evidence" value="ECO:0007669"/>
    <property type="project" value="UniProtKB-EC"/>
</dbReference>
<feature type="binding site" evidence="8">
    <location>
        <position position="59"/>
    </location>
    <ligand>
        <name>substrate</name>
    </ligand>
</feature>
<dbReference type="Gene3D" id="3.40.1160.10">
    <property type="entry name" value="Acetylglutamate kinase-like"/>
    <property type="match status" value="1"/>
</dbReference>
<comment type="pathway">
    <text evidence="8">Amino-acid biosynthesis; L-proline biosynthesis; L-glutamate 5-semialdehyde from L-glutamate: step 1/2.</text>
</comment>
<evidence type="ECO:0000256" key="2">
    <source>
        <dbReference type="ARBA" id="ARBA00022605"/>
    </source>
</evidence>
<feature type="binding site" evidence="8">
    <location>
        <position position="146"/>
    </location>
    <ligand>
        <name>substrate</name>
    </ligand>
</feature>
<keyword evidence="3 8" id="KW-0641">Proline biosynthesis</keyword>
<dbReference type="InterPro" id="IPR015947">
    <property type="entry name" value="PUA-like_sf"/>
</dbReference>
<comment type="caution">
    <text evidence="10">The sequence shown here is derived from an EMBL/GenBank/DDBJ whole genome shotgun (WGS) entry which is preliminary data.</text>
</comment>
<dbReference type="InterPro" id="IPR001048">
    <property type="entry name" value="Asp/Glu/Uridylate_kinase"/>
</dbReference>
<dbReference type="InterPro" id="IPR036393">
    <property type="entry name" value="AceGlu_kinase-like_sf"/>
</dbReference>
<feature type="binding site" evidence="8">
    <location>
        <position position="158"/>
    </location>
    <ligand>
        <name>substrate</name>
    </ligand>
</feature>
<keyword evidence="6 8" id="KW-0418">Kinase</keyword>
<evidence type="ECO:0000256" key="1">
    <source>
        <dbReference type="ARBA" id="ARBA00022490"/>
    </source>
</evidence>
<evidence type="ECO:0000256" key="4">
    <source>
        <dbReference type="ARBA" id="ARBA00022679"/>
    </source>
</evidence>
<dbReference type="InterPro" id="IPR002478">
    <property type="entry name" value="PUA"/>
</dbReference>
<dbReference type="NCBIfam" id="TIGR01027">
    <property type="entry name" value="proB"/>
    <property type="match status" value="1"/>
</dbReference>
<dbReference type="SUPFAM" id="SSF53633">
    <property type="entry name" value="Carbamate kinase-like"/>
    <property type="match status" value="1"/>
</dbReference>
<dbReference type="EMBL" id="JANPWE010000006">
    <property type="protein sequence ID" value="MCR6546260.1"/>
    <property type="molecule type" value="Genomic_DNA"/>
</dbReference>
<dbReference type="PIRSF" id="PIRSF000729">
    <property type="entry name" value="GK"/>
    <property type="match status" value="1"/>
</dbReference>
<evidence type="ECO:0000256" key="5">
    <source>
        <dbReference type="ARBA" id="ARBA00022741"/>
    </source>
</evidence>
<dbReference type="InterPro" id="IPR011529">
    <property type="entry name" value="Glu_5kinase"/>
</dbReference>
<keyword evidence="5 8" id="KW-0547">Nucleotide-binding</keyword>
<keyword evidence="11" id="KW-1185">Reference proteome</keyword>
<dbReference type="RefSeq" id="WP_257913781.1">
    <property type="nucleotide sequence ID" value="NZ_JANPWE010000006.1"/>
</dbReference>
<comment type="function">
    <text evidence="8">Catalyzes the transfer of a phosphate group to glutamate to form L-glutamate 5-phosphate.</text>
</comment>
<comment type="subcellular location">
    <subcellularLocation>
        <location evidence="8">Cytoplasm</location>
    </subcellularLocation>
</comment>
<accession>A0ABT1Y5V3</accession>
<dbReference type="InterPro" id="IPR001057">
    <property type="entry name" value="Glu/AcGlu_kinase"/>
</dbReference>
<dbReference type="CDD" id="cd21157">
    <property type="entry name" value="PUA_G5K"/>
    <property type="match status" value="1"/>
</dbReference>
<comment type="catalytic activity">
    <reaction evidence="8">
        <text>L-glutamate + ATP = L-glutamyl 5-phosphate + ADP</text>
        <dbReference type="Rhea" id="RHEA:14877"/>
        <dbReference type="ChEBI" id="CHEBI:29985"/>
        <dbReference type="ChEBI" id="CHEBI:30616"/>
        <dbReference type="ChEBI" id="CHEBI:58274"/>
        <dbReference type="ChEBI" id="CHEBI:456216"/>
        <dbReference type="EC" id="2.7.2.11"/>
    </reaction>
</comment>
<dbReference type="Proteomes" id="UP001524944">
    <property type="component" value="Unassembled WGS sequence"/>
</dbReference>
<evidence type="ECO:0000256" key="8">
    <source>
        <dbReference type="HAMAP-Rule" id="MF_00456"/>
    </source>
</evidence>
<dbReference type="Gene3D" id="2.30.130.10">
    <property type="entry name" value="PUA domain"/>
    <property type="match status" value="1"/>
</dbReference>
<dbReference type="InterPro" id="IPR019797">
    <property type="entry name" value="Glutamate_5-kinase_CS"/>
</dbReference>
<dbReference type="InterPro" id="IPR005715">
    <property type="entry name" value="Glu_5kinase/COase_Synthase"/>
</dbReference>
<evidence type="ECO:0000256" key="7">
    <source>
        <dbReference type="ARBA" id="ARBA00022840"/>
    </source>
</evidence>
<dbReference type="PRINTS" id="PR00474">
    <property type="entry name" value="GLU5KINASE"/>
</dbReference>
<dbReference type="SUPFAM" id="SSF88697">
    <property type="entry name" value="PUA domain-like"/>
    <property type="match status" value="1"/>
</dbReference>
<dbReference type="PANTHER" id="PTHR43654:SF1">
    <property type="entry name" value="ISOPENTENYL PHOSPHATE KINASE"/>
    <property type="match status" value="1"/>
</dbReference>
<keyword evidence="4 8" id="KW-0808">Transferase</keyword>
<evidence type="ECO:0000313" key="10">
    <source>
        <dbReference type="EMBL" id="MCR6546260.1"/>
    </source>
</evidence>
<keyword evidence="2 8" id="KW-0028">Amino-acid biosynthesis</keyword>
<name>A0ABT1Y5V3_9FIRM</name>
<proteinExistence type="inferred from homology"/>
<organism evidence="10 11">
    <name type="scientific">Dehalobacterium formicoaceticum</name>
    <dbReference type="NCBI Taxonomy" id="51515"/>
    <lineage>
        <taxon>Bacteria</taxon>
        <taxon>Bacillati</taxon>
        <taxon>Bacillota</taxon>
        <taxon>Clostridia</taxon>
        <taxon>Eubacteriales</taxon>
        <taxon>Peptococcaceae</taxon>
        <taxon>Dehalobacterium</taxon>
    </lineage>
</organism>
<dbReference type="PANTHER" id="PTHR43654">
    <property type="entry name" value="GLUTAMATE 5-KINASE"/>
    <property type="match status" value="1"/>
</dbReference>
<dbReference type="InterPro" id="IPR041739">
    <property type="entry name" value="G5K_ProB"/>
</dbReference>
<evidence type="ECO:0000256" key="3">
    <source>
        <dbReference type="ARBA" id="ARBA00022650"/>
    </source>
</evidence>
<feature type="binding site" evidence="8">
    <location>
        <position position="19"/>
    </location>
    <ligand>
        <name>ATP</name>
        <dbReference type="ChEBI" id="CHEBI:30616"/>
    </ligand>
</feature>
<dbReference type="InterPro" id="IPR036974">
    <property type="entry name" value="PUA_sf"/>
</dbReference>
<keyword evidence="7 8" id="KW-0067">ATP-binding</keyword>
<dbReference type="Pfam" id="PF01472">
    <property type="entry name" value="PUA"/>
    <property type="match status" value="1"/>
</dbReference>
<dbReference type="PROSITE" id="PS50890">
    <property type="entry name" value="PUA"/>
    <property type="match status" value="1"/>
</dbReference>
<dbReference type="CDD" id="cd04242">
    <property type="entry name" value="AAK_G5K_ProB"/>
    <property type="match status" value="1"/>
</dbReference>
<evidence type="ECO:0000313" key="11">
    <source>
        <dbReference type="Proteomes" id="UP001524944"/>
    </source>
</evidence>
<feature type="binding site" evidence="8">
    <location>
        <begin position="178"/>
        <end position="179"/>
    </location>
    <ligand>
        <name>ATP</name>
        <dbReference type="ChEBI" id="CHEBI:30616"/>
    </ligand>
</feature>
<gene>
    <name evidence="8 10" type="primary">proB</name>
    <name evidence="10" type="ORF">NVS47_12180</name>
</gene>
<dbReference type="Pfam" id="PF00696">
    <property type="entry name" value="AA_kinase"/>
    <property type="match status" value="1"/>
</dbReference>
<feature type="binding site" evidence="8">
    <location>
        <begin position="220"/>
        <end position="226"/>
    </location>
    <ligand>
        <name>ATP</name>
        <dbReference type="ChEBI" id="CHEBI:30616"/>
    </ligand>
</feature>
<feature type="domain" description="PUA" evidence="9">
    <location>
        <begin position="286"/>
        <end position="369"/>
    </location>
</feature>
<dbReference type="PROSITE" id="PS00902">
    <property type="entry name" value="GLUTAMATE_5_KINASE"/>
    <property type="match status" value="1"/>
</dbReference>
<dbReference type="HAMAP" id="MF_00456">
    <property type="entry name" value="ProB"/>
    <property type="match status" value="1"/>
</dbReference>
<reference evidence="10 11" key="1">
    <citation type="submission" date="2022-08" db="EMBL/GenBank/DDBJ databases">
        <title>Proteogenomics of the novel Dehalobacterium formicoaceticum strain EZ94 highlights a key role of methyltransferases during anaerobic dichloromethane degradation.</title>
        <authorList>
            <person name="Wasmund K."/>
        </authorList>
    </citation>
    <scope>NUCLEOTIDE SEQUENCE [LARGE SCALE GENOMIC DNA]</scope>
    <source>
        <strain evidence="10 11">EZ94</strain>
    </source>
</reference>
<protein>
    <recommendedName>
        <fullName evidence="8">Glutamate 5-kinase</fullName>
        <ecNumber evidence="8">2.7.2.11</ecNumber>
    </recommendedName>
    <alternativeName>
        <fullName evidence="8">Gamma-glutamyl kinase</fullName>
        <shortName evidence="8">GK</shortName>
    </alternativeName>
</protein>
<keyword evidence="1 8" id="KW-0963">Cytoplasm</keyword>
<sequence>MEISFSRRCLSTAKRIVVKVGSTTLTCSTGKMDLDLIDKLARKLTNAEHQGKEVILVTSGAVGVGRDKLGMCKKPKSIPEKQAAAAVGQGLLLHMYEKMFSEYGQTVAQILLTKGDIARRRSYINARNTLHTLLTMGIIPIINENDTVAWEEIRFGDNDTLAAMVAGLVDADLLIILSDIDGLYTGNPKTCPDAQLIPLIREITPEIEALAGGAGSQLGSGGMQTKIQAARIAGNSGIPTVITQGKDLTLFDDILEGREVGTLFLPKEYKLHHRKRWIAYGAEIRGVLLVDQGAREAICTGGKSLLPIGVVGVEGHFEPGDIVSIQTADHQELARGIVDYDGENVRKIMGHQSQDIEGILGFKDYDYIVHRNNMVLKG</sequence>
<evidence type="ECO:0000259" key="9">
    <source>
        <dbReference type="SMART" id="SM00359"/>
    </source>
</evidence>
<comment type="similarity">
    <text evidence="8">Belongs to the glutamate 5-kinase family.</text>
</comment>
<dbReference type="SMART" id="SM00359">
    <property type="entry name" value="PUA"/>
    <property type="match status" value="1"/>
</dbReference>
<dbReference type="EC" id="2.7.2.11" evidence="8"/>
<evidence type="ECO:0000256" key="6">
    <source>
        <dbReference type="ARBA" id="ARBA00022777"/>
    </source>
</evidence>